<keyword evidence="4 8" id="KW-0812">Transmembrane</keyword>
<gene>
    <name evidence="9" type="ORF">MNBD_PLANCTO02-1356</name>
</gene>
<accession>A0A3B1DVT0</accession>
<organism evidence="9">
    <name type="scientific">hydrothermal vent metagenome</name>
    <dbReference type="NCBI Taxonomy" id="652676"/>
    <lineage>
        <taxon>unclassified sequences</taxon>
        <taxon>metagenomes</taxon>
        <taxon>ecological metagenomes</taxon>
    </lineage>
</organism>
<dbReference type="InterPro" id="IPR001463">
    <property type="entry name" value="Na/Ala_symport"/>
</dbReference>
<sequence>MRRLILVLLIVFTLLAPFAYDALAQSGDAKKQKEDKATSSAHEKKTHSSLLTIKNEPPRKSAYEKVDHVFATIVKKIELVLFYRIGASKQTYIVIEPHEYYIRNRGDKGDFRGLDPSNNRTLNEDDIELLAAQKKLVEGKKKPYRLGHINKKPVEYITIQHDAKLNNKVIPYGKKYVLKTEENKYHMVGAMRNLLSDKEVLTTNDIEELNQQGELKLDVKTRSHLLEESVGGAPVVVVWLAIGAVFFTIYMRGYNFWGFFHSIEIVRGKYDNPHEEGEVTHFQALASALSATVGLGNIAGVTIAMTLGGPGAFFWMLFCGLFGMTSKFVECTLGQKYRTVKPDGTILGGPMRYLKRGLEEIGLKPLGIVLSFIFTVMCILASFGGGNMFQSNQSGATVLAQIQQSEI</sequence>
<dbReference type="PANTHER" id="PTHR30330">
    <property type="entry name" value="AGSS FAMILY TRANSPORTER, SODIUM-ALANINE"/>
    <property type="match status" value="1"/>
</dbReference>
<evidence type="ECO:0000256" key="5">
    <source>
        <dbReference type="ARBA" id="ARBA00022989"/>
    </source>
</evidence>
<reference evidence="9" key="1">
    <citation type="submission" date="2018-06" db="EMBL/GenBank/DDBJ databases">
        <authorList>
            <person name="Zhirakovskaya E."/>
        </authorList>
    </citation>
    <scope>NUCLEOTIDE SEQUENCE</scope>
</reference>
<feature type="non-terminal residue" evidence="9">
    <location>
        <position position="407"/>
    </location>
</feature>
<dbReference type="GO" id="GO:0005283">
    <property type="term" value="F:amino acid:sodium symporter activity"/>
    <property type="evidence" value="ECO:0007669"/>
    <property type="project" value="InterPro"/>
</dbReference>
<evidence type="ECO:0000256" key="3">
    <source>
        <dbReference type="ARBA" id="ARBA00022475"/>
    </source>
</evidence>
<keyword evidence="5 8" id="KW-1133">Transmembrane helix</keyword>
<feature type="region of interest" description="Disordered" evidence="7">
    <location>
        <begin position="31"/>
        <end position="54"/>
    </location>
</feature>
<keyword evidence="2" id="KW-0813">Transport</keyword>
<feature type="compositionally biased region" description="Basic and acidic residues" evidence="7">
    <location>
        <begin position="31"/>
        <end position="43"/>
    </location>
</feature>
<dbReference type="EMBL" id="UOGL01000507">
    <property type="protein sequence ID" value="VAX41053.1"/>
    <property type="molecule type" value="Genomic_DNA"/>
</dbReference>
<evidence type="ECO:0000313" key="9">
    <source>
        <dbReference type="EMBL" id="VAX41053.1"/>
    </source>
</evidence>
<dbReference type="AlphaFoldDB" id="A0A3B1DVT0"/>
<evidence type="ECO:0000256" key="2">
    <source>
        <dbReference type="ARBA" id="ARBA00022448"/>
    </source>
</evidence>
<evidence type="ECO:0000256" key="6">
    <source>
        <dbReference type="ARBA" id="ARBA00023136"/>
    </source>
</evidence>
<keyword evidence="6 8" id="KW-0472">Membrane</keyword>
<protein>
    <submittedName>
        <fullName evidence="9">Na(+)-linked D-alanine glycine permease</fullName>
    </submittedName>
</protein>
<feature type="transmembrane region" description="Helical" evidence="8">
    <location>
        <begin position="230"/>
        <end position="251"/>
    </location>
</feature>
<dbReference type="Pfam" id="PF01235">
    <property type="entry name" value="Na_Ala_symp"/>
    <property type="match status" value="1"/>
</dbReference>
<evidence type="ECO:0000256" key="1">
    <source>
        <dbReference type="ARBA" id="ARBA00004651"/>
    </source>
</evidence>
<keyword evidence="3" id="KW-1003">Cell membrane</keyword>
<feature type="transmembrane region" description="Helical" evidence="8">
    <location>
        <begin position="361"/>
        <end position="383"/>
    </location>
</feature>
<feature type="transmembrane region" description="Helical" evidence="8">
    <location>
        <begin position="312"/>
        <end position="329"/>
    </location>
</feature>
<dbReference type="PANTHER" id="PTHR30330:SF3">
    <property type="entry name" value="TRANSCRIPTIONAL REGULATOR, LRP FAMILY"/>
    <property type="match status" value="1"/>
</dbReference>
<evidence type="ECO:0000256" key="4">
    <source>
        <dbReference type="ARBA" id="ARBA00022692"/>
    </source>
</evidence>
<proteinExistence type="predicted"/>
<dbReference type="InterPro" id="IPR027434">
    <property type="entry name" value="Homing_endonucl"/>
</dbReference>
<name>A0A3B1DVT0_9ZZZZ</name>
<evidence type="ECO:0000256" key="7">
    <source>
        <dbReference type="SAM" id="MobiDB-lite"/>
    </source>
</evidence>
<dbReference type="Gene3D" id="3.10.28.10">
    <property type="entry name" value="Homing endonucleases"/>
    <property type="match status" value="1"/>
</dbReference>
<comment type="subcellular location">
    <subcellularLocation>
        <location evidence="1">Cell membrane</location>
        <topology evidence="1">Multi-pass membrane protein</topology>
    </subcellularLocation>
</comment>
<dbReference type="GO" id="GO:0005886">
    <property type="term" value="C:plasma membrane"/>
    <property type="evidence" value="ECO:0007669"/>
    <property type="project" value="UniProtKB-SubCell"/>
</dbReference>
<evidence type="ECO:0000256" key="8">
    <source>
        <dbReference type="SAM" id="Phobius"/>
    </source>
</evidence>